<dbReference type="InterPro" id="IPR055170">
    <property type="entry name" value="GFO_IDH_MocA-like_dom"/>
</dbReference>
<feature type="domain" description="GFO/IDH/MocA-like oxidoreductase" evidence="3">
    <location>
        <begin position="144"/>
        <end position="281"/>
    </location>
</feature>
<dbReference type="Gene3D" id="3.30.360.10">
    <property type="entry name" value="Dihydrodipicolinate Reductase, domain 2"/>
    <property type="match status" value="1"/>
</dbReference>
<protein>
    <submittedName>
        <fullName evidence="4">Gfo/Idh/MocA family oxidoreductase</fullName>
    </submittedName>
</protein>
<dbReference type="InterPro" id="IPR050463">
    <property type="entry name" value="Gfo/Idh/MocA_oxidrdct_glycsds"/>
</dbReference>
<gene>
    <name evidence="4" type="ORF">EYB31_25330</name>
</gene>
<evidence type="ECO:0000256" key="1">
    <source>
        <dbReference type="ARBA" id="ARBA00023002"/>
    </source>
</evidence>
<dbReference type="Proteomes" id="UP000293142">
    <property type="component" value="Unassembled WGS sequence"/>
</dbReference>
<dbReference type="InterPro" id="IPR000683">
    <property type="entry name" value="Gfo/Idh/MocA-like_OxRdtase_N"/>
</dbReference>
<dbReference type="AlphaFoldDB" id="A0A4V6MSE8"/>
<comment type="caution">
    <text evidence="4">The sequence shown here is derived from an EMBL/GenBank/DDBJ whole genome shotgun (WGS) entry which is preliminary data.</text>
</comment>
<sequence>MTKRVVHFGIIGCGLMGREFASAVSRWCHLLDVNYIPVITAVCDVNLDATTWFTDHLASIEQVTDNYRELLDNKRVEAVYCAIPHHLHEQYYLDIIRAEKHLLGEKPFGIDKQANQAIQQAIVEHPHVLVRCSSELPFYPGALKVYDFVKEGLVGKVIDVEAGFWHSSDLNPLKPINWKRKVSTNGAYGCMGDLGLHTLHLPLRLGWKPRLLSASLSNLVEERPDHTGQAVPCETWDNATLLCEVDSGQHTFPMVLSMKRIAPGHANTWFIRINGMLGSIEYSTQNPKQLKIMRYTAGGRQVWGTEDIEYHSAYTAITGNIFEFGFSDSILQMWSAFCDELVNGADMIQPFYCATPDEAAYSHELFTAVLDDVQNRISTRS</sequence>
<dbReference type="SUPFAM" id="SSF55347">
    <property type="entry name" value="Glyceraldehyde-3-phosphate dehydrogenase-like, C-terminal domain"/>
    <property type="match status" value="1"/>
</dbReference>
<evidence type="ECO:0000259" key="2">
    <source>
        <dbReference type="Pfam" id="PF01408"/>
    </source>
</evidence>
<dbReference type="PANTHER" id="PTHR43818:SF11">
    <property type="entry name" value="BCDNA.GH03377"/>
    <property type="match status" value="1"/>
</dbReference>
<feature type="domain" description="Gfo/Idh/MocA-like oxidoreductase N-terminal" evidence="2">
    <location>
        <begin position="7"/>
        <end position="128"/>
    </location>
</feature>
<dbReference type="EMBL" id="SIRE01000019">
    <property type="protein sequence ID" value="TBL74642.1"/>
    <property type="molecule type" value="Genomic_DNA"/>
</dbReference>
<dbReference type="PANTHER" id="PTHR43818">
    <property type="entry name" value="BCDNA.GH03377"/>
    <property type="match status" value="1"/>
</dbReference>
<evidence type="ECO:0000313" key="4">
    <source>
        <dbReference type="EMBL" id="TBL74642.1"/>
    </source>
</evidence>
<proteinExistence type="predicted"/>
<dbReference type="OrthoDB" id="9783105at2"/>
<dbReference type="Pfam" id="PF01408">
    <property type="entry name" value="GFO_IDH_MocA"/>
    <property type="match status" value="1"/>
</dbReference>
<dbReference type="SUPFAM" id="SSF51735">
    <property type="entry name" value="NAD(P)-binding Rossmann-fold domains"/>
    <property type="match status" value="1"/>
</dbReference>
<evidence type="ECO:0000259" key="3">
    <source>
        <dbReference type="Pfam" id="PF22725"/>
    </source>
</evidence>
<keyword evidence="5" id="KW-1185">Reference proteome</keyword>
<dbReference type="GO" id="GO:0000166">
    <property type="term" value="F:nucleotide binding"/>
    <property type="evidence" value="ECO:0007669"/>
    <property type="project" value="InterPro"/>
</dbReference>
<dbReference type="InterPro" id="IPR036291">
    <property type="entry name" value="NAD(P)-bd_dom_sf"/>
</dbReference>
<name>A0A4V6MSE8_9BACL</name>
<dbReference type="RefSeq" id="WP_131016227.1">
    <property type="nucleotide sequence ID" value="NZ_SIRE01000019.1"/>
</dbReference>
<accession>A0A4V6MSE8</accession>
<evidence type="ECO:0000313" key="5">
    <source>
        <dbReference type="Proteomes" id="UP000293142"/>
    </source>
</evidence>
<keyword evidence="1" id="KW-0560">Oxidoreductase</keyword>
<dbReference type="Gene3D" id="3.40.50.720">
    <property type="entry name" value="NAD(P)-binding Rossmann-like Domain"/>
    <property type="match status" value="1"/>
</dbReference>
<reference evidence="4 5" key="1">
    <citation type="submission" date="2019-02" db="EMBL/GenBank/DDBJ databases">
        <title>Paenibacillus sp. nov., isolated from surface-sterilized tissue of Thalictrum simplex L.</title>
        <authorList>
            <person name="Tuo L."/>
        </authorList>
    </citation>
    <scope>NUCLEOTIDE SEQUENCE [LARGE SCALE GENOMIC DNA]</scope>
    <source>
        <strain evidence="4 5">N2SHLJ1</strain>
    </source>
</reference>
<organism evidence="4 5">
    <name type="scientific">Paenibacillus thalictri</name>
    <dbReference type="NCBI Taxonomy" id="2527873"/>
    <lineage>
        <taxon>Bacteria</taxon>
        <taxon>Bacillati</taxon>
        <taxon>Bacillota</taxon>
        <taxon>Bacilli</taxon>
        <taxon>Bacillales</taxon>
        <taxon>Paenibacillaceae</taxon>
        <taxon>Paenibacillus</taxon>
    </lineage>
</organism>
<dbReference type="GO" id="GO:0016491">
    <property type="term" value="F:oxidoreductase activity"/>
    <property type="evidence" value="ECO:0007669"/>
    <property type="project" value="UniProtKB-KW"/>
</dbReference>
<dbReference type="Pfam" id="PF22725">
    <property type="entry name" value="GFO_IDH_MocA_C3"/>
    <property type="match status" value="1"/>
</dbReference>